<keyword evidence="1" id="KW-0472">Membrane</keyword>
<feature type="transmembrane region" description="Helical" evidence="1">
    <location>
        <begin position="387"/>
        <end position="409"/>
    </location>
</feature>
<evidence type="ECO:0000256" key="2">
    <source>
        <dbReference type="SAM" id="SignalP"/>
    </source>
</evidence>
<dbReference type="PANTHER" id="PTHR35394:SF5">
    <property type="entry name" value="DUF3176 DOMAIN-CONTAINING PROTEIN"/>
    <property type="match status" value="1"/>
</dbReference>
<dbReference type="EMBL" id="KB932922">
    <property type="protein sequence ID" value="EOO02386.1"/>
    <property type="molecule type" value="Genomic_DNA"/>
</dbReference>
<protein>
    <submittedName>
        <fullName evidence="3">Uncharacterized protein</fullName>
    </submittedName>
</protein>
<keyword evidence="2" id="KW-0732">Signal</keyword>
<dbReference type="Proteomes" id="UP000014074">
    <property type="component" value="Unassembled WGS sequence"/>
</dbReference>
<dbReference type="RefSeq" id="XP_007912858.1">
    <property type="nucleotide sequence ID" value="XM_007914667.1"/>
</dbReference>
<reference evidence="4" key="1">
    <citation type="journal article" date="2013" name="Genome Announc.">
        <title>Draft genome sequence of the ascomycete Phaeoacremonium aleophilum strain UCR-PA7, a causal agent of the esca disease complex in grapevines.</title>
        <authorList>
            <person name="Blanco-Ulate B."/>
            <person name="Rolshausen P."/>
            <person name="Cantu D."/>
        </authorList>
    </citation>
    <scope>NUCLEOTIDE SEQUENCE [LARGE SCALE GENOMIC DNA]</scope>
    <source>
        <strain evidence="4">UCR-PA7</strain>
    </source>
</reference>
<dbReference type="OrthoDB" id="5242705at2759"/>
<sequence>MIPRVLACLGALITLSSLFTSTITQQAVEFQQRQAETTIGTAEVQRAQTFSFYNGSDQILVPYDTHREKHALVDGAFFVPNETIAHISPTCSSGDCTWEPYGSLALCSDVVNLTATQNETLLADLRNQTMTEIFQLFNATLSSNSHLAYGSMILPSIPPVYPVIVHPTAGPTGMFNASINELMASDNIVAYSNTLMTNSSVDTIELYFLEHVSYWCTKALKTVVHNGEASTTELESKAKPMHSIHYPLNFAWTPDFGVCYPAGTCNASFGGLTVDLEPPSVDKSAATDQPDRYIVDIWASLIASALISDSSYGGVLLDSTRGFVASSGGSLPQAFAISLFGDFMQTGVPPAETQMSNTITHKLFNAAATPVLSGTVFAPQTYVHIRWPWLSMLAAQLALTLVFIVATIVSTRASGVQILKGSSLATMCGLDKNTRKYLGDINDLKKLGGRAEDVRVRMEKGSSGMALWLAMEKKSGWRETWQPVPSWGVHSMESRERSIHM</sequence>
<evidence type="ECO:0000313" key="4">
    <source>
        <dbReference type="Proteomes" id="UP000014074"/>
    </source>
</evidence>
<keyword evidence="4" id="KW-1185">Reference proteome</keyword>
<keyword evidence="1" id="KW-0812">Transmembrane</keyword>
<evidence type="ECO:0000313" key="3">
    <source>
        <dbReference type="EMBL" id="EOO02386.1"/>
    </source>
</evidence>
<dbReference type="KEGG" id="tmn:UCRPA7_2092"/>
<dbReference type="AlphaFoldDB" id="R8BSS2"/>
<feature type="chain" id="PRO_5004463027" evidence="2">
    <location>
        <begin position="25"/>
        <end position="501"/>
    </location>
</feature>
<name>R8BSS2_PHAM7</name>
<dbReference type="HOGENOM" id="CLU_515990_0_0_1"/>
<dbReference type="eggNOG" id="ENOG502SRRN">
    <property type="taxonomic scope" value="Eukaryota"/>
</dbReference>
<gene>
    <name evidence="3" type="ORF">UCRPA7_2092</name>
</gene>
<proteinExistence type="predicted"/>
<accession>R8BSS2</accession>
<evidence type="ECO:0000256" key="1">
    <source>
        <dbReference type="SAM" id="Phobius"/>
    </source>
</evidence>
<dbReference type="PANTHER" id="PTHR35394">
    <property type="entry name" value="DUF3176 DOMAIN-CONTAINING PROTEIN"/>
    <property type="match status" value="1"/>
</dbReference>
<organism evidence="3 4">
    <name type="scientific">Phaeoacremonium minimum (strain UCR-PA7)</name>
    <name type="common">Esca disease fungus</name>
    <name type="synonym">Togninia minima</name>
    <dbReference type="NCBI Taxonomy" id="1286976"/>
    <lineage>
        <taxon>Eukaryota</taxon>
        <taxon>Fungi</taxon>
        <taxon>Dikarya</taxon>
        <taxon>Ascomycota</taxon>
        <taxon>Pezizomycotina</taxon>
        <taxon>Sordariomycetes</taxon>
        <taxon>Sordariomycetidae</taxon>
        <taxon>Togniniales</taxon>
        <taxon>Togniniaceae</taxon>
        <taxon>Phaeoacremonium</taxon>
    </lineage>
</organism>
<dbReference type="GeneID" id="19322307"/>
<keyword evidence="1" id="KW-1133">Transmembrane helix</keyword>
<feature type="signal peptide" evidence="2">
    <location>
        <begin position="1"/>
        <end position="24"/>
    </location>
</feature>